<reference evidence="2 3" key="2">
    <citation type="journal article" date="2011" name="Stand. Genomic Sci.">
        <title>Complete genome sequence of the extremely halophilic Halanaerobium praevalens type strain (GSL).</title>
        <authorList>
            <person name="Ivanova N."/>
            <person name="Sikorski J."/>
            <person name="Chertkov O."/>
            <person name="Nolan M."/>
            <person name="Lucas S."/>
            <person name="Hammon N."/>
            <person name="Deshpande S."/>
            <person name="Cheng J.F."/>
            <person name="Tapia R."/>
            <person name="Han C."/>
            <person name="Goodwin L."/>
            <person name="Pitluck S."/>
            <person name="Huntemann M."/>
            <person name="Liolios K."/>
            <person name="Pagani I."/>
            <person name="Mavromatis K."/>
            <person name="Ovchinikova G."/>
            <person name="Pati A."/>
            <person name="Chen A."/>
            <person name="Palaniappan K."/>
            <person name="Land M."/>
            <person name="Hauser L."/>
            <person name="Brambilla E.M."/>
            <person name="Kannan K.P."/>
            <person name="Rohde M."/>
            <person name="Tindall B.J."/>
            <person name="Goker M."/>
            <person name="Detter J.C."/>
            <person name="Woyke T."/>
            <person name="Bristow J."/>
            <person name="Eisen J.A."/>
            <person name="Markowitz V."/>
            <person name="Hugenholtz P."/>
            <person name="Kyrpides N.C."/>
            <person name="Klenk H.P."/>
            <person name="Lapidus A."/>
        </authorList>
    </citation>
    <scope>NUCLEOTIDE SEQUENCE [LARGE SCALE GENOMIC DNA]</scope>
    <source>
        <strain evidence="3">ATCC 33744 / DSM 2228 / GSL</strain>
    </source>
</reference>
<protein>
    <submittedName>
        <fullName evidence="2">Mur ligase middle domain protein</fullName>
    </submittedName>
</protein>
<dbReference type="SUPFAM" id="SSF53623">
    <property type="entry name" value="MurD-like peptide ligases, catalytic domain"/>
    <property type="match status" value="1"/>
</dbReference>
<dbReference type="OrthoDB" id="2884at2"/>
<dbReference type="Gene3D" id="3.40.1190.10">
    <property type="entry name" value="Mur-like, catalytic domain"/>
    <property type="match status" value="1"/>
</dbReference>
<evidence type="ECO:0000313" key="2">
    <source>
        <dbReference type="EMBL" id="ADO76623.1"/>
    </source>
</evidence>
<dbReference type="AlphaFoldDB" id="E3DP72"/>
<feature type="domain" description="Mur ligase central" evidence="1">
    <location>
        <begin position="37"/>
        <end position="235"/>
    </location>
</feature>
<dbReference type="GO" id="GO:0005524">
    <property type="term" value="F:ATP binding"/>
    <property type="evidence" value="ECO:0007669"/>
    <property type="project" value="InterPro"/>
</dbReference>
<evidence type="ECO:0000313" key="3">
    <source>
        <dbReference type="Proteomes" id="UP000006866"/>
    </source>
</evidence>
<dbReference type="InterPro" id="IPR013221">
    <property type="entry name" value="Mur_ligase_cen"/>
</dbReference>
<reference evidence="3" key="1">
    <citation type="submission" date="2010-10" db="EMBL/GenBank/DDBJ databases">
        <title>The complete genome of Halanaerobium praevalens DSM 2228.</title>
        <authorList>
            <consortium name="US DOE Joint Genome Institute (JGI-PGF)"/>
            <person name="Lucas S."/>
            <person name="Copeland A."/>
            <person name="Lapidus A."/>
            <person name="Glavina del Rio T."/>
            <person name="Dalin E."/>
            <person name="Tice H."/>
            <person name="Bruce D."/>
            <person name="Goodwin L."/>
            <person name="Pitluck S."/>
            <person name="Kyrpides N."/>
            <person name="Mavromatis K."/>
            <person name="Ivanova N."/>
            <person name="Ovchinnikova G."/>
            <person name="Chertkov O."/>
            <person name="Detter J.C."/>
            <person name="Han C."/>
            <person name="Larimer F."/>
            <person name="Land M."/>
            <person name="Hauser L."/>
            <person name="Markowitz V."/>
            <person name="Cheng J.-F."/>
            <person name="Hugenholtz P."/>
            <person name="Woyke T."/>
            <person name="Wu D."/>
            <person name="Tindall B."/>
            <person name="Pomrenke H.G."/>
            <person name="Brambilla E."/>
            <person name="Klenk H.-P."/>
            <person name="Eisen J.A."/>
        </authorList>
    </citation>
    <scope>NUCLEOTIDE SEQUENCE [LARGE SCALE GENOMIC DNA]</scope>
    <source>
        <strain evidence="3">ATCC 33744 / DSM 2228 / GSL</strain>
    </source>
</reference>
<accession>E3DP72</accession>
<organism evidence="2 3">
    <name type="scientific">Halanaerobium praevalens (strain ATCC 33744 / DSM 2228 / GSL)</name>
    <dbReference type="NCBI Taxonomy" id="572479"/>
    <lineage>
        <taxon>Bacteria</taxon>
        <taxon>Bacillati</taxon>
        <taxon>Bacillota</taxon>
        <taxon>Clostridia</taxon>
        <taxon>Halanaerobiales</taxon>
        <taxon>Halanaerobiaceae</taxon>
        <taxon>Halanaerobium</taxon>
    </lineage>
</organism>
<dbReference type="PRINTS" id="PR01758">
    <property type="entry name" value="CAPSULEPROTB"/>
</dbReference>
<dbReference type="HOGENOM" id="CLU_041144_0_0_9"/>
<proteinExistence type="predicted"/>
<dbReference type="InterPro" id="IPR050061">
    <property type="entry name" value="MurCDEF_pg_biosynth"/>
</dbReference>
<dbReference type="PATRIC" id="fig|572479.3.peg.473"/>
<dbReference type="InterPro" id="IPR036565">
    <property type="entry name" value="Mur-like_cat_sf"/>
</dbReference>
<keyword evidence="2" id="KW-0436">Ligase</keyword>
<dbReference type="STRING" id="572479.Hprae_0469"/>
<keyword evidence="3" id="KW-1185">Reference proteome</keyword>
<dbReference type="PANTHER" id="PTHR43445:SF1">
    <property type="entry name" value="PGA SYNTHASE CAPB"/>
    <property type="match status" value="1"/>
</dbReference>
<dbReference type="GO" id="GO:0016020">
    <property type="term" value="C:membrane"/>
    <property type="evidence" value="ECO:0007669"/>
    <property type="project" value="InterPro"/>
</dbReference>
<dbReference type="RefSeq" id="WP_014552656.1">
    <property type="nucleotide sequence ID" value="NC_017455.1"/>
</dbReference>
<name>E3DP72_HALPG</name>
<gene>
    <name evidence="2" type="ordered locus">Hprae_0469</name>
</gene>
<evidence type="ECO:0000259" key="1">
    <source>
        <dbReference type="Pfam" id="PF08245"/>
    </source>
</evidence>
<dbReference type="KEGG" id="hpk:Hprae_0469"/>
<dbReference type="Proteomes" id="UP000006866">
    <property type="component" value="Chromosome"/>
</dbReference>
<dbReference type="EMBL" id="CP002175">
    <property type="protein sequence ID" value="ADO76623.1"/>
    <property type="molecule type" value="Genomic_DNA"/>
</dbReference>
<dbReference type="GO" id="GO:0045227">
    <property type="term" value="P:capsule polysaccharide biosynthetic process"/>
    <property type="evidence" value="ECO:0007669"/>
    <property type="project" value="InterPro"/>
</dbReference>
<dbReference type="eggNOG" id="COG0285">
    <property type="taxonomic scope" value="Bacteria"/>
</dbReference>
<dbReference type="InterPro" id="IPR008337">
    <property type="entry name" value="Capsule_biosynth_CapB"/>
</dbReference>
<sequence>MQVITLITIILIITGIWEKKNHKKNLNKIPKIVHVNGIRGKSSTTRLTAAALRADGLQVLAKTTGTAAKIIYPDGSEKDLLRHGPPSISEQKRIVQLAVKEKVDVLVIECMAISPEIQWSSEHLFLKADYTIITNIRNDHLDKMGSNLKEIAQTICLSLPQSAHVISAEKNLESLIKKEAKKRNNLYSTISDIKISQAELKPFKKTVFKENIACALKVASSFKINKKTALAGMYSVTADPGSLKTYLYQNKGRNIIFINAFAANDRDSTEIIWQKITKKLEQFPVEKPALYALINHRSDRAFRLKEFINFLSFKNRFDGFLLSGALKFRQQRLLKKNLNSKQNISKLNLFFFDLNKFKKLSNFFNNLEPKRNLIIFACGNIHGDGEIIAAYFEKFGVELNVN</sequence>
<dbReference type="Pfam" id="PF08245">
    <property type="entry name" value="Mur_ligase_M"/>
    <property type="match status" value="1"/>
</dbReference>
<dbReference type="NCBIfam" id="TIGR04012">
    <property type="entry name" value="poly_gGlu_PgsB"/>
    <property type="match status" value="1"/>
</dbReference>
<dbReference type="GO" id="GO:0016881">
    <property type="term" value="F:acid-amino acid ligase activity"/>
    <property type="evidence" value="ECO:0007669"/>
    <property type="project" value="InterPro"/>
</dbReference>
<dbReference type="PANTHER" id="PTHR43445">
    <property type="entry name" value="UDP-N-ACETYLMURAMATE--L-ALANINE LIGASE-RELATED"/>
    <property type="match status" value="1"/>
</dbReference>